<keyword evidence="2" id="KW-0175">Coiled coil</keyword>
<dbReference type="Gene3D" id="3.40.605.10">
    <property type="entry name" value="Aldehyde Dehydrogenase, Chain A, domain 1"/>
    <property type="match status" value="1"/>
</dbReference>
<dbReference type="PANTHER" id="PTHR11699">
    <property type="entry name" value="ALDEHYDE DEHYDROGENASE-RELATED"/>
    <property type="match status" value="1"/>
</dbReference>
<dbReference type="EC" id="1.1.1.1" evidence="4"/>
<dbReference type="Gene3D" id="3.40.309.10">
    <property type="entry name" value="Aldehyde Dehydrogenase, Chain A, domain 2"/>
    <property type="match status" value="1"/>
</dbReference>
<evidence type="ECO:0000313" key="5">
    <source>
        <dbReference type="Proteomes" id="UP000249913"/>
    </source>
</evidence>
<organism evidence="4 5">
    <name type="scientific">Staphylococcus aureus</name>
    <dbReference type="NCBI Taxonomy" id="1280"/>
    <lineage>
        <taxon>Bacteria</taxon>
        <taxon>Bacillati</taxon>
        <taxon>Bacillota</taxon>
        <taxon>Bacilli</taxon>
        <taxon>Bacillales</taxon>
        <taxon>Staphylococcaceae</taxon>
        <taxon>Staphylococcus</taxon>
    </lineage>
</organism>
<dbReference type="InterPro" id="IPR015590">
    <property type="entry name" value="Aldehyde_DH_dom"/>
</dbReference>
<reference evidence="4 5" key="1">
    <citation type="submission" date="2018-06" db="EMBL/GenBank/DDBJ databases">
        <authorList>
            <consortium name="Pathogen Informatics"/>
            <person name="Doyle S."/>
        </authorList>
    </citation>
    <scope>NUCLEOTIDE SEQUENCE [LARGE SCALE GENOMIC DNA]</scope>
    <source>
        <strain evidence="4 5">NCTC7878</strain>
    </source>
</reference>
<dbReference type="SUPFAM" id="SSF53720">
    <property type="entry name" value="ALDH-like"/>
    <property type="match status" value="1"/>
</dbReference>
<dbReference type="GO" id="GO:0004022">
    <property type="term" value="F:alcohol dehydrogenase (NAD+) activity"/>
    <property type="evidence" value="ECO:0007669"/>
    <property type="project" value="UniProtKB-EC"/>
</dbReference>
<protein>
    <submittedName>
        <fullName evidence="4">Acetaldehyde dehydrogenase</fullName>
        <ecNumber evidence="4">1.1.1.1</ecNumber>
    </submittedName>
</protein>
<gene>
    <name evidence="4" type="primary">adhE_1</name>
    <name evidence="4" type="ORF">NCTC7878_02182</name>
</gene>
<feature type="domain" description="Aldehyde dehydrogenase" evidence="3">
    <location>
        <begin position="21"/>
        <end position="284"/>
    </location>
</feature>
<name>A0A2X2M121_STAAU</name>
<dbReference type="Proteomes" id="UP000249913">
    <property type="component" value="Unassembled WGS sequence"/>
</dbReference>
<dbReference type="Pfam" id="PF00171">
    <property type="entry name" value="Aldedh"/>
    <property type="match status" value="1"/>
</dbReference>
<evidence type="ECO:0000313" key="4">
    <source>
        <dbReference type="EMBL" id="SPZ98779.1"/>
    </source>
</evidence>
<evidence type="ECO:0000259" key="3">
    <source>
        <dbReference type="Pfam" id="PF00171"/>
    </source>
</evidence>
<evidence type="ECO:0000256" key="2">
    <source>
        <dbReference type="SAM" id="Coils"/>
    </source>
</evidence>
<keyword evidence="1 4" id="KW-0560">Oxidoreductase</keyword>
<dbReference type="InterPro" id="IPR016161">
    <property type="entry name" value="Ald_DH/histidinol_DH"/>
</dbReference>
<dbReference type="EMBL" id="UAUX01000009">
    <property type="protein sequence ID" value="SPZ98779.1"/>
    <property type="molecule type" value="Genomic_DNA"/>
</dbReference>
<dbReference type="AlphaFoldDB" id="A0A2X2M121"/>
<proteinExistence type="predicted"/>
<accession>A0A2X2M121</accession>
<dbReference type="GO" id="GO:0016620">
    <property type="term" value="F:oxidoreductase activity, acting on the aldehyde or oxo group of donors, NAD or NADP as acceptor"/>
    <property type="evidence" value="ECO:0007669"/>
    <property type="project" value="InterPro"/>
</dbReference>
<evidence type="ECO:0000256" key="1">
    <source>
        <dbReference type="ARBA" id="ARBA00023002"/>
    </source>
</evidence>
<dbReference type="InterPro" id="IPR016163">
    <property type="entry name" value="Ald_DH_C"/>
</dbReference>
<dbReference type="InterPro" id="IPR016162">
    <property type="entry name" value="Ald_DH_N"/>
</dbReference>
<feature type="coiled-coil region" evidence="2">
    <location>
        <begin position="284"/>
        <end position="311"/>
    </location>
</feature>
<sequence>MLTIPEKENRGSKEQEVAIMIDALADKGKKALEALSKKSQEEINHIVHQMSLAAVDQHMVLAKLAHEETGRGIYEDKAIKNLYASEYIWNSIKDNKTVGIIGEDKEKGLTYVAEPIGVICGVTPTTNPTSTTIFKAMIAIKTGNPIIFAFHPSAQESSKRAAEVVLEAAMKAGAPKDIIQWIEVPSIEATKQLMNHKGIALVLATGGSGMVKSAYSTGKPALGVGPGNVPSYIEKTAHIKRAVNDIIGSKTFDNGMICASEQVVVIDKEIYKDVTNEFKAHQAYFVKKDELQRLENAIMNEQKQVLNLILSVNLQLK</sequence>